<dbReference type="EMBL" id="JAGKQM010000014">
    <property type="protein sequence ID" value="KAH0884097.1"/>
    <property type="molecule type" value="Genomic_DNA"/>
</dbReference>
<dbReference type="Pfam" id="PF01733">
    <property type="entry name" value="Nucleoside_tran"/>
    <property type="match status" value="1"/>
</dbReference>
<feature type="non-terminal residue" evidence="8">
    <location>
        <position position="1"/>
    </location>
</feature>
<keyword evidence="5 7" id="KW-1133">Transmembrane helix</keyword>
<evidence type="ECO:0000313" key="8">
    <source>
        <dbReference type="EMBL" id="KAH0884097.1"/>
    </source>
</evidence>
<comment type="caution">
    <text evidence="8">The sequence shown here is derived from an EMBL/GenBank/DDBJ whole genome shotgun (WGS) entry which is preliminary data.</text>
</comment>
<feature type="transmembrane region" description="Helical" evidence="7">
    <location>
        <begin position="64"/>
        <end position="85"/>
    </location>
</feature>
<feature type="transmembrane region" description="Helical" evidence="7">
    <location>
        <begin position="97"/>
        <end position="117"/>
    </location>
</feature>
<keyword evidence="9" id="KW-1185">Reference proteome</keyword>
<dbReference type="InterPro" id="IPR002259">
    <property type="entry name" value="Eqnu_transpt"/>
</dbReference>
<evidence type="ECO:0000256" key="2">
    <source>
        <dbReference type="ARBA" id="ARBA00007965"/>
    </source>
</evidence>
<protein>
    <submittedName>
        <fullName evidence="8">Uncharacterized protein</fullName>
    </submittedName>
</protein>
<evidence type="ECO:0000256" key="7">
    <source>
        <dbReference type="SAM" id="Phobius"/>
    </source>
</evidence>
<evidence type="ECO:0000256" key="1">
    <source>
        <dbReference type="ARBA" id="ARBA00004141"/>
    </source>
</evidence>
<evidence type="ECO:0000256" key="5">
    <source>
        <dbReference type="ARBA" id="ARBA00022989"/>
    </source>
</evidence>
<keyword evidence="4 7" id="KW-0812">Transmembrane</keyword>
<accession>A0ABQ7ZV38</accession>
<evidence type="ECO:0000256" key="6">
    <source>
        <dbReference type="ARBA" id="ARBA00023136"/>
    </source>
</evidence>
<name>A0ABQ7ZV38_BRANA</name>
<organism evidence="8 9">
    <name type="scientific">Brassica napus</name>
    <name type="common">Rape</name>
    <dbReference type="NCBI Taxonomy" id="3708"/>
    <lineage>
        <taxon>Eukaryota</taxon>
        <taxon>Viridiplantae</taxon>
        <taxon>Streptophyta</taxon>
        <taxon>Embryophyta</taxon>
        <taxon>Tracheophyta</taxon>
        <taxon>Spermatophyta</taxon>
        <taxon>Magnoliopsida</taxon>
        <taxon>eudicotyledons</taxon>
        <taxon>Gunneridae</taxon>
        <taxon>Pentapetalae</taxon>
        <taxon>rosids</taxon>
        <taxon>malvids</taxon>
        <taxon>Brassicales</taxon>
        <taxon>Brassicaceae</taxon>
        <taxon>Brassiceae</taxon>
        <taxon>Brassica</taxon>
    </lineage>
</organism>
<evidence type="ECO:0000256" key="4">
    <source>
        <dbReference type="ARBA" id="ARBA00022692"/>
    </source>
</evidence>
<evidence type="ECO:0000256" key="3">
    <source>
        <dbReference type="ARBA" id="ARBA00022448"/>
    </source>
</evidence>
<keyword evidence="3" id="KW-0813">Transport</keyword>
<feature type="transmembrane region" description="Helical" evidence="7">
    <location>
        <begin position="129"/>
        <end position="150"/>
    </location>
</feature>
<comment type="similarity">
    <text evidence="2">Belongs to the SLC29A/ENT transporter (TC 2.A.57) family.</text>
</comment>
<gene>
    <name evidence="8" type="ORF">HID58_060193</name>
</gene>
<proteinExistence type="inferred from homology"/>
<evidence type="ECO:0000313" key="9">
    <source>
        <dbReference type="Proteomes" id="UP000824890"/>
    </source>
</evidence>
<dbReference type="PANTHER" id="PTHR10332">
    <property type="entry name" value="EQUILIBRATIVE NUCLEOSIDE TRANSPORTER"/>
    <property type="match status" value="1"/>
</dbReference>
<sequence length="234" mass="25919">ICDRLVSNPEDIPNRLEVDIQFYINHQSIFSTAYVTSCAKYGHGKNLARLVWILLHMQQKFRSIYCVVFDRFSFGLVDAFVQGGIAGDFSFMCPDFIQAFVGGLGIAGSLTSGLRLITKAIFDKSSNVLSIRIATLIQLGCLILYVTVFAKLPIVKYYHSKAWKEGAKSVAGDLASVTSKSKLNRFGSNNSEKNTSAMVFIHLRVLLVFLVLPANTDFMGDSGCWCFTTITKTL</sequence>
<comment type="subcellular location">
    <subcellularLocation>
        <location evidence="1">Membrane</location>
        <topology evidence="1">Multi-pass membrane protein</topology>
    </subcellularLocation>
</comment>
<reference evidence="8 9" key="1">
    <citation type="submission" date="2021-05" db="EMBL/GenBank/DDBJ databases">
        <title>Genome Assembly of Synthetic Allotetraploid Brassica napus Reveals Homoeologous Exchanges between Subgenomes.</title>
        <authorList>
            <person name="Davis J.T."/>
        </authorList>
    </citation>
    <scope>NUCLEOTIDE SEQUENCE [LARGE SCALE GENOMIC DNA]</scope>
    <source>
        <strain evidence="9">cv. Da-Ae</strain>
        <tissue evidence="8">Seedling</tissue>
    </source>
</reference>
<dbReference type="PANTHER" id="PTHR10332:SF65">
    <property type="entry name" value="EQUILIBRATIVE NUCLEOTIDE TRANSPORTER 7"/>
    <property type="match status" value="1"/>
</dbReference>
<keyword evidence="6 7" id="KW-0472">Membrane</keyword>
<dbReference type="Proteomes" id="UP000824890">
    <property type="component" value="Unassembled WGS sequence"/>
</dbReference>